<dbReference type="EMBL" id="BAAAQK010000005">
    <property type="protein sequence ID" value="GAA1846062.1"/>
    <property type="molecule type" value="Genomic_DNA"/>
</dbReference>
<sequence>MRPVDPDPGFAARLRERLERLVLAGEEPVTTTLEPTAVALSTVTPYLAVRDARAVLDFYVDGLGAVRRGDPIVMPDNRIGHAEIILGGSVIMLADEYPELGLRAPESGGVSVSLRLEVADPDAVVARAVAAGATLHREVTDSPYGRGGVVVDPSGHRWMVSREAEAEPGARPGELTYASVWTPDAAAADRFYRAVLGWETEEVRDGQGRRITNTGTHLGIFGDQSPTLFCCYGVADVDAAVRLVRAAGGTAADPALEPFGRVADCVDDQGVRFAVSETGPGAPRSSTAPGDLAYVTLEFPDPTRARAFYGTVLGWGFTPGREPGHWNVRVDGGDAHPPMGLAGGRETAAVPMFAVEDIDAAVARVRAAGGTAEDPAHAGYGTAALCSDDHGARFQVVQF</sequence>
<dbReference type="PROSITE" id="PS51819">
    <property type="entry name" value="VOC"/>
    <property type="match status" value="3"/>
</dbReference>
<dbReference type="InterPro" id="IPR029068">
    <property type="entry name" value="Glyas_Bleomycin-R_OHBP_Dase"/>
</dbReference>
<gene>
    <name evidence="2" type="ORF">GCM10009836_27060</name>
</gene>
<organism evidence="2 3">
    <name type="scientific">Pseudonocardia ailaonensis</name>
    <dbReference type="NCBI Taxonomy" id="367279"/>
    <lineage>
        <taxon>Bacteria</taxon>
        <taxon>Bacillati</taxon>
        <taxon>Actinomycetota</taxon>
        <taxon>Actinomycetes</taxon>
        <taxon>Pseudonocardiales</taxon>
        <taxon>Pseudonocardiaceae</taxon>
        <taxon>Pseudonocardia</taxon>
    </lineage>
</organism>
<dbReference type="PANTHER" id="PTHR33993">
    <property type="entry name" value="GLYOXALASE-RELATED"/>
    <property type="match status" value="1"/>
</dbReference>
<feature type="domain" description="VOC" evidence="1">
    <location>
        <begin position="291"/>
        <end position="399"/>
    </location>
</feature>
<dbReference type="InterPro" id="IPR004360">
    <property type="entry name" value="Glyas_Fos-R_dOase_dom"/>
</dbReference>
<dbReference type="PANTHER" id="PTHR33993:SF14">
    <property type="entry name" value="GB|AAF24581.1"/>
    <property type="match status" value="1"/>
</dbReference>
<dbReference type="Gene3D" id="3.30.720.120">
    <property type="match status" value="1"/>
</dbReference>
<reference evidence="2 3" key="1">
    <citation type="journal article" date="2019" name="Int. J. Syst. Evol. Microbiol.">
        <title>The Global Catalogue of Microorganisms (GCM) 10K type strain sequencing project: providing services to taxonomists for standard genome sequencing and annotation.</title>
        <authorList>
            <consortium name="The Broad Institute Genomics Platform"/>
            <consortium name="The Broad Institute Genome Sequencing Center for Infectious Disease"/>
            <person name="Wu L."/>
            <person name="Ma J."/>
        </authorList>
    </citation>
    <scope>NUCLEOTIDE SEQUENCE [LARGE SCALE GENOMIC DNA]</scope>
    <source>
        <strain evidence="2 3">JCM 16009</strain>
    </source>
</reference>
<keyword evidence="3" id="KW-1185">Reference proteome</keyword>
<dbReference type="InterPro" id="IPR052164">
    <property type="entry name" value="Anthracycline_SecMetBiosynth"/>
</dbReference>
<dbReference type="Pfam" id="PF00903">
    <property type="entry name" value="Glyoxalase"/>
    <property type="match status" value="1"/>
</dbReference>
<dbReference type="SUPFAM" id="SSF54593">
    <property type="entry name" value="Glyoxalase/Bleomycin resistance protein/Dihydroxybiphenyl dioxygenase"/>
    <property type="match status" value="3"/>
</dbReference>
<dbReference type="Gene3D" id="3.10.180.10">
    <property type="entry name" value="2,3-Dihydroxybiphenyl 1,2-Dioxygenase, domain 1"/>
    <property type="match status" value="2"/>
</dbReference>
<comment type="caution">
    <text evidence="2">The sequence shown here is derived from an EMBL/GenBank/DDBJ whole genome shotgun (WGS) entry which is preliminary data.</text>
</comment>
<dbReference type="InterPro" id="IPR041581">
    <property type="entry name" value="Glyoxalase_6"/>
</dbReference>
<evidence type="ECO:0000259" key="1">
    <source>
        <dbReference type="PROSITE" id="PS51819"/>
    </source>
</evidence>
<protein>
    <submittedName>
        <fullName evidence="2">VOC family protein</fullName>
    </submittedName>
</protein>
<feature type="domain" description="VOC" evidence="1">
    <location>
        <begin position="39"/>
        <end position="163"/>
    </location>
</feature>
<evidence type="ECO:0000313" key="3">
    <source>
        <dbReference type="Proteomes" id="UP001500449"/>
    </source>
</evidence>
<evidence type="ECO:0000313" key="2">
    <source>
        <dbReference type="EMBL" id="GAA1846062.1"/>
    </source>
</evidence>
<dbReference type="Proteomes" id="UP001500449">
    <property type="component" value="Unassembled WGS sequence"/>
</dbReference>
<dbReference type="InterPro" id="IPR037523">
    <property type="entry name" value="VOC_core"/>
</dbReference>
<proteinExistence type="predicted"/>
<name>A0ABN2MZV7_9PSEU</name>
<feature type="domain" description="VOC" evidence="1">
    <location>
        <begin position="174"/>
        <end position="278"/>
    </location>
</feature>
<dbReference type="Gene3D" id="3.30.720.110">
    <property type="match status" value="1"/>
</dbReference>
<dbReference type="Pfam" id="PF18029">
    <property type="entry name" value="Glyoxalase_6"/>
    <property type="match status" value="1"/>
</dbReference>
<accession>A0ABN2MZV7</accession>